<dbReference type="RefSeq" id="WP_344445221.1">
    <property type="nucleotide sequence ID" value="NZ_BAAALF010000151.1"/>
</dbReference>
<sequence length="156" mass="17287">MKAIKAAVARLRAAGHDAGAEPHPRATELILPDGRPAPQCLRLWAAFDNHYPLNGARTAVPLADPAGVLMVQPMDQVLRWICLESIEDEIDEETAAHLEELIEGFTAELGGYGVVLAHEHPDPVLWISTTGEVSVLWYQHDRFDRHVPFLDLITEL</sequence>
<evidence type="ECO:0000313" key="2">
    <source>
        <dbReference type="Proteomes" id="UP001500037"/>
    </source>
</evidence>
<accession>A0ABN1WUA1</accession>
<keyword evidence="2" id="KW-1185">Reference proteome</keyword>
<dbReference type="EMBL" id="BAAALF010000151">
    <property type="protein sequence ID" value="GAA1262421.1"/>
    <property type="molecule type" value="Genomic_DNA"/>
</dbReference>
<name>A0ABN1WUA1_9ACTN</name>
<comment type="caution">
    <text evidence="1">The sequence shown here is derived from an EMBL/GenBank/DDBJ whole genome shotgun (WGS) entry which is preliminary data.</text>
</comment>
<reference evidence="1 2" key="1">
    <citation type="journal article" date="2019" name="Int. J. Syst. Evol. Microbiol.">
        <title>The Global Catalogue of Microorganisms (GCM) 10K type strain sequencing project: providing services to taxonomists for standard genome sequencing and annotation.</title>
        <authorList>
            <consortium name="The Broad Institute Genomics Platform"/>
            <consortium name="The Broad Institute Genome Sequencing Center for Infectious Disease"/>
            <person name="Wu L."/>
            <person name="Ma J."/>
        </authorList>
    </citation>
    <scope>NUCLEOTIDE SEQUENCE [LARGE SCALE GENOMIC DNA]</scope>
    <source>
        <strain evidence="1 2">JCM 13004</strain>
    </source>
</reference>
<gene>
    <name evidence="1" type="ORF">GCM10009665_60100</name>
</gene>
<protein>
    <recommendedName>
        <fullName evidence="3">SUKH-3 immunity protein of toxin-antitoxin system</fullName>
    </recommendedName>
</protein>
<organism evidence="1 2">
    <name type="scientific">Kitasatospora nipponensis</name>
    <dbReference type="NCBI Taxonomy" id="258049"/>
    <lineage>
        <taxon>Bacteria</taxon>
        <taxon>Bacillati</taxon>
        <taxon>Actinomycetota</taxon>
        <taxon>Actinomycetes</taxon>
        <taxon>Kitasatosporales</taxon>
        <taxon>Streptomycetaceae</taxon>
        <taxon>Kitasatospora</taxon>
    </lineage>
</organism>
<evidence type="ECO:0000313" key="1">
    <source>
        <dbReference type="EMBL" id="GAA1262421.1"/>
    </source>
</evidence>
<proteinExistence type="predicted"/>
<dbReference type="Proteomes" id="UP001500037">
    <property type="component" value="Unassembled WGS sequence"/>
</dbReference>
<evidence type="ECO:0008006" key="3">
    <source>
        <dbReference type="Google" id="ProtNLM"/>
    </source>
</evidence>